<keyword evidence="3 8" id="KW-0472">Membrane</keyword>
<dbReference type="OMA" id="VEPQWHM"/>
<dbReference type="KEGG" id="csem:103395591"/>
<evidence type="ECO:0000313" key="10">
    <source>
        <dbReference type="Ensembl" id="ENSCSEP00000031840.1"/>
    </source>
</evidence>
<dbReference type="PROSITE" id="PS50850">
    <property type="entry name" value="MFS"/>
    <property type="match status" value="1"/>
</dbReference>
<dbReference type="GO" id="GO:0022857">
    <property type="term" value="F:transmembrane transporter activity"/>
    <property type="evidence" value="ECO:0007669"/>
    <property type="project" value="InterPro"/>
</dbReference>
<dbReference type="FunFam" id="1.20.1250.20:FF:000023">
    <property type="entry name" value="Solute carrier family 22 member 6"/>
    <property type="match status" value="1"/>
</dbReference>
<reference evidence="10 11" key="1">
    <citation type="journal article" date="2014" name="Nat. Genet.">
        <title>Whole-genome sequence of a flatfish provides insights into ZW sex chromosome evolution and adaptation to a benthic lifestyle.</title>
        <authorList>
            <person name="Chen S."/>
            <person name="Zhang G."/>
            <person name="Shao C."/>
            <person name="Huang Q."/>
            <person name="Liu G."/>
            <person name="Zhang P."/>
            <person name="Song W."/>
            <person name="An N."/>
            <person name="Chalopin D."/>
            <person name="Volff J.N."/>
            <person name="Hong Y."/>
            <person name="Li Q."/>
            <person name="Sha Z."/>
            <person name="Zhou H."/>
            <person name="Xie M."/>
            <person name="Yu Q."/>
            <person name="Liu Y."/>
            <person name="Xiang H."/>
            <person name="Wang N."/>
            <person name="Wu K."/>
            <person name="Yang C."/>
            <person name="Zhou Q."/>
            <person name="Liao X."/>
            <person name="Yang L."/>
            <person name="Hu Q."/>
            <person name="Zhang J."/>
            <person name="Meng L."/>
            <person name="Jin L."/>
            <person name="Tian Y."/>
            <person name="Lian J."/>
            <person name="Yang J."/>
            <person name="Miao G."/>
            <person name="Liu S."/>
            <person name="Liang Z."/>
            <person name="Yan F."/>
            <person name="Li Y."/>
            <person name="Sun B."/>
            <person name="Zhang H."/>
            <person name="Zhang J."/>
            <person name="Zhu Y."/>
            <person name="Du M."/>
            <person name="Zhao Y."/>
            <person name="Schartl M."/>
            <person name="Tang Q."/>
            <person name="Wang J."/>
        </authorList>
    </citation>
    <scope>NUCLEOTIDE SEQUENCE</scope>
</reference>
<dbReference type="RefSeq" id="XP_008331569.2">
    <property type="nucleotide sequence ID" value="XM_008333347.3"/>
</dbReference>
<sequence>MGFTDLLDQVGGFGRYQWLHVTLISLPGLLMASQNLLNNFISGIPNHHCMVLANHSLLNLSLQEVDAQQLLKVFIPSDASGSRLERCRRFVQPQWQLLAANNSSNGSEPQTEECLDGWVFDRSEFQTTTVSEWDLVCLRRPLKQMIQTIYMGGVLAGAIIYGSLSDRLGRRSILIWSYLQLAVLGCCSALSPTYSAYCIFRFLSGMAVSGIILNGVSLKVEWIPTRTRTLVGTLSSFFFTFGQMILAGLSWWLRDWRKLQVVVSAPHFLFFAYSWWYSESARWLVMNGQAEKGLKTLHRVARINGKKEMIDKLTLEVLQSHMTKEVESSHLRFTAYDLLRTRGMRRISICLMAVWFSTSFAYYGLAMDLQKFGVSIYVVQLIFAAVDIPAKILTLGMLSWLGRRVSQALCLFLSAVIIFANICVPTDMQTVRTALACLGKGLTSASFTVVYLYSGELYPTVIRQTGLGFVSTMARVGSMAAPAVLILDEVLPALPSMVYGGAAVLAGFFACFLPETLNVPLPDTIQDVEDRCSTQRPYFQQKERVTLQVGLVSSEGVALKELKESDAAGLNRL</sequence>
<dbReference type="PANTHER" id="PTHR24064">
    <property type="entry name" value="SOLUTE CARRIER FAMILY 22 MEMBER"/>
    <property type="match status" value="1"/>
</dbReference>
<dbReference type="InterPro" id="IPR020846">
    <property type="entry name" value="MFS_dom"/>
</dbReference>
<dbReference type="GeneID" id="103395591"/>
<dbReference type="OrthoDB" id="2544694at2759"/>
<feature type="transmembrane region" description="Helical" evidence="8">
    <location>
        <begin position="466"/>
        <end position="487"/>
    </location>
</feature>
<keyword evidence="2 8" id="KW-1133">Transmembrane helix</keyword>
<dbReference type="GO" id="GO:0009925">
    <property type="term" value="C:basal plasma membrane"/>
    <property type="evidence" value="ECO:0007669"/>
    <property type="project" value="UniProtKB-SubCell"/>
</dbReference>
<feature type="transmembrane region" description="Helical" evidence="8">
    <location>
        <begin position="433"/>
        <end position="454"/>
    </location>
</feature>
<evidence type="ECO:0000256" key="1">
    <source>
        <dbReference type="ARBA" id="ARBA00022692"/>
    </source>
</evidence>
<feature type="transmembrane region" description="Helical" evidence="8">
    <location>
        <begin position="145"/>
        <end position="164"/>
    </location>
</feature>
<evidence type="ECO:0000256" key="2">
    <source>
        <dbReference type="ARBA" id="ARBA00022989"/>
    </source>
</evidence>
<dbReference type="RefSeq" id="XP_024921271.1">
    <property type="nucleotide sequence ID" value="XM_025065503.1"/>
</dbReference>
<reference evidence="10" key="3">
    <citation type="submission" date="2025-09" db="UniProtKB">
        <authorList>
            <consortium name="Ensembl"/>
        </authorList>
    </citation>
    <scope>IDENTIFICATION</scope>
</reference>
<evidence type="ECO:0000256" key="3">
    <source>
        <dbReference type="ARBA" id="ARBA00023136"/>
    </source>
</evidence>
<feature type="transmembrane region" description="Helical" evidence="8">
    <location>
        <begin position="347"/>
        <end position="365"/>
    </location>
</feature>
<dbReference type="GeneTree" id="ENSGT00940000165810"/>
<evidence type="ECO:0000256" key="7">
    <source>
        <dbReference type="ARBA" id="ARBA00042362"/>
    </source>
</evidence>
<feature type="transmembrane region" description="Helical" evidence="8">
    <location>
        <begin position="259"/>
        <end position="277"/>
    </location>
</feature>
<dbReference type="InParanoid" id="A0A3P8X443"/>
<feature type="transmembrane region" description="Helical" evidence="8">
    <location>
        <begin position="230"/>
        <end position="253"/>
    </location>
</feature>
<organism evidence="10 11">
    <name type="scientific">Cynoglossus semilaevis</name>
    <name type="common">Tongue sole</name>
    <dbReference type="NCBI Taxonomy" id="244447"/>
    <lineage>
        <taxon>Eukaryota</taxon>
        <taxon>Metazoa</taxon>
        <taxon>Chordata</taxon>
        <taxon>Craniata</taxon>
        <taxon>Vertebrata</taxon>
        <taxon>Euteleostomi</taxon>
        <taxon>Actinopterygii</taxon>
        <taxon>Neopterygii</taxon>
        <taxon>Teleostei</taxon>
        <taxon>Neoteleostei</taxon>
        <taxon>Acanthomorphata</taxon>
        <taxon>Carangaria</taxon>
        <taxon>Pleuronectiformes</taxon>
        <taxon>Pleuronectoidei</taxon>
        <taxon>Cynoglossidae</taxon>
        <taxon>Cynoglossinae</taxon>
        <taxon>Cynoglossus</taxon>
    </lineage>
</organism>
<dbReference type="InterPro" id="IPR005828">
    <property type="entry name" value="MFS_sugar_transport-like"/>
</dbReference>
<dbReference type="STRING" id="244447.ENSCSEP00000031840"/>
<evidence type="ECO:0000256" key="4">
    <source>
        <dbReference type="ARBA" id="ARBA00034696"/>
    </source>
</evidence>
<feature type="transmembrane region" description="Helical" evidence="8">
    <location>
        <begin position="408"/>
        <end position="427"/>
    </location>
</feature>
<accession>A0A3P8X443</accession>
<feature type="transmembrane region" description="Helical" evidence="8">
    <location>
        <begin position="199"/>
        <end position="218"/>
    </location>
</feature>
<protein>
    <recommendedName>
        <fullName evidence="5">Solute carrier family 22 member 6</fullName>
    </recommendedName>
    <alternativeName>
        <fullName evidence="7">Organic anion transporter 1</fullName>
    </alternativeName>
    <alternativeName>
        <fullName evidence="6">Renal organic anion transporter 1</fullName>
    </alternativeName>
</protein>
<keyword evidence="11" id="KW-1185">Reference proteome</keyword>
<feature type="transmembrane region" description="Helical" evidence="8">
    <location>
        <begin position="493"/>
        <end position="513"/>
    </location>
</feature>
<keyword evidence="1 8" id="KW-0812">Transmembrane</keyword>
<comment type="subcellular location">
    <subcellularLocation>
        <location evidence="4">Basal cell membrane</location>
        <topology evidence="4">Multi-pass membrane protein</topology>
    </subcellularLocation>
</comment>
<dbReference type="Gene3D" id="1.20.1250.20">
    <property type="entry name" value="MFS general substrate transporter like domains"/>
    <property type="match status" value="1"/>
</dbReference>
<proteinExistence type="predicted"/>
<dbReference type="Proteomes" id="UP000265120">
    <property type="component" value="Chromosome 19"/>
</dbReference>
<dbReference type="RefSeq" id="XP_016897076.1">
    <property type="nucleotide sequence ID" value="XM_017041587.2"/>
</dbReference>
<feature type="domain" description="Major facilitator superfamily (MFS) profile" evidence="9">
    <location>
        <begin position="52"/>
        <end position="518"/>
    </location>
</feature>
<name>A0A3P8X443_CYNSE</name>
<dbReference type="Ensembl" id="ENSCSET00000032250.1">
    <property type="protein sequence ID" value="ENSCSEP00000031840.1"/>
    <property type="gene ID" value="ENSCSEG00000020410.1"/>
</dbReference>
<dbReference type="Pfam" id="PF00083">
    <property type="entry name" value="Sugar_tr"/>
    <property type="match status" value="1"/>
</dbReference>
<dbReference type="SUPFAM" id="SSF103473">
    <property type="entry name" value="MFS general substrate transporter"/>
    <property type="match status" value="1"/>
</dbReference>
<reference evidence="10" key="2">
    <citation type="submission" date="2025-08" db="UniProtKB">
        <authorList>
            <consortium name="Ensembl"/>
        </authorList>
    </citation>
    <scope>IDENTIFICATION</scope>
</reference>
<evidence type="ECO:0000313" key="11">
    <source>
        <dbReference type="Proteomes" id="UP000265120"/>
    </source>
</evidence>
<feature type="transmembrane region" description="Helical" evidence="8">
    <location>
        <begin position="377"/>
        <end position="401"/>
    </location>
</feature>
<evidence type="ECO:0000259" key="9">
    <source>
        <dbReference type="PROSITE" id="PS50850"/>
    </source>
</evidence>
<dbReference type="CTD" id="555218"/>
<feature type="transmembrane region" description="Helical" evidence="8">
    <location>
        <begin position="173"/>
        <end position="193"/>
    </location>
</feature>
<dbReference type="InterPro" id="IPR036259">
    <property type="entry name" value="MFS_trans_sf"/>
</dbReference>
<evidence type="ECO:0000256" key="6">
    <source>
        <dbReference type="ARBA" id="ARBA00041768"/>
    </source>
</evidence>
<evidence type="ECO:0000256" key="8">
    <source>
        <dbReference type="SAM" id="Phobius"/>
    </source>
</evidence>
<dbReference type="AlphaFoldDB" id="A0A3P8X443"/>
<evidence type="ECO:0000256" key="5">
    <source>
        <dbReference type="ARBA" id="ARBA00039897"/>
    </source>
</evidence>